<comment type="caution">
    <text evidence="14">The sequence shown here is derived from an EMBL/GenBank/DDBJ whole genome shotgun (WGS) entry which is preliminary data.</text>
</comment>
<dbReference type="Gene3D" id="1.10.8.430">
    <property type="entry name" value="Helical domain of apoptotic protease-activating factors"/>
    <property type="match status" value="1"/>
</dbReference>
<dbReference type="InterPro" id="IPR036388">
    <property type="entry name" value="WH-like_DNA-bd_sf"/>
</dbReference>
<dbReference type="FunFam" id="1.10.10.10:FF:000322">
    <property type="entry name" value="Probable disease resistance protein At1g63360"/>
    <property type="match status" value="1"/>
</dbReference>
<dbReference type="InterPro" id="IPR032675">
    <property type="entry name" value="LRR_dom_sf"/>
</dbReference>
<evidence type="ECO:0000256" key="8">
    <source>
        <dbReference type="ARBA" id="ARBA00022741"/>
    </source>
</evidence>
<dbReference type="GO" id="GO:0051607">
    <property type="term" value="P:defense response to virus"/>
    <property type="evidence" value="ECO:0007669"/>
    <property type="project" value="UniProtKB-ARBA"/>
</dbReference>
<dbReference type="PANTHER" id="PTHR23155:SF1152">
    <property type="entry name" value="AAA+ ATPASE DOMAIN-CONTAINING PROTEIN"/>
    <property type="match status" value="1"/>
</dbReference>
<dbReference type="GO" id="GO:0005737">
    <property type="term" value="C:cytoplasm"/>
    <property type="evidence" value="ECO:0007669"/>
    <property type="project" value="UniProtKB-SubCell"/>
</dbReference>
<dbReference type="InterPro" id="IPR042197">
    <property type="entry name" value="Apaf_helical"/>
</dbReference>
<dbReference type="Gene3D" id="3.40.50.300">
    <property type="entry name" value="P-loop containing nucleotide triphosphate hydrolases"/>
    <property type="match status" value="1"/>
</dbReference>
<evidence type="ECO:0000256" key="1">
    <source>
        <dbReference type="ARBA" id="ARBA00002074"/>
    </source>
</evidence>
<dbReference type="Pfam" id="PF00931">
    <property type="entry name" value="NB-ARC"/>
    <property type="match status" value="1"/>
</dbReference>
<dbReference type="InterPro" id="IPR002182">
    <property type="entry name" value="NB-ARC"/>
</dbReference>
<evidence type="ECO:0000313" key="14">
    <source>
        <dbReference type="EMBL" id="CAA2980033.1"/>
    </source>
</evidence>
<keyword evidence="11" id="KW-0812">Transmembrane</keyword>
<name>A0A8S0RLH9_OLEEU</name>
<accession>A0A8S0RLH9</accession>
<proteinExistence type="inferred from homology"/>
<dbReference type="Gene3D" id="1.10.10.10">
    <property type="entry name" value="Winged helix-like DNA-binding domain superfamily/Winged helix DNA-binding domain"/>
    <property type="match status" value="1"/>
</dbReference>
<evidence type="ECO:0000256" key="10">
    <source>
        <dbReference type="ARBA" id="ARBA00022840"/>
    </source>
</evidence>
<dbReference type="PRINTS" id="PR00364">
    <property type="entry name" value="DISEASERSIST"/>
</dbReference>
<keyword evidence="6" id="KW-0381">Hypersensitive response</keyword>
<evidence type="ECO:0000256" key="3">
    <source>
        <dbReference type="ARBA" id="ARBA00008894"/>
    </source>
</evidence>
<reference evidence="14 15" key="1">
    <citation type="submission" date="2019-12" db="EMBL/GenBank/DDBJ databases">
        <authorList>
            <person name="Alioto T."/>
            <person name="Alioto T."/>
            <person name="Gomez Garrido J."/>
        </authorList>
    </citation>
    <scope>NUCLEOTIDE SEQUENCE [LARGE SCALE GENOMIC DNA]</scope>
</reference>
<evidence type="ECO:0000259" key="12">
    <source>
        <dbReference type="Pfam" id="PF00931"/>
    </source>
</evidence>
<keyword evidence="9" id="KW-0611">Plant defense</keyword>
<evidence type="ECO:0000256" key="5">
    <source>
        <dbReference type="ARBA" id="ARBA00022614"/>
    </source>
</evidence>
<dbReference type="Gene3D" id="3.80.10.10">
    <property type="entry name" value="Ribonuclease Inhibitor"/>
    <property type="match status" value="1"/>
</dbReference>
<dbReference type="InterPro" id="IPR058922">
    <property type="entry name" value="WHD_DRP"/>
</dbReference>
<dbReference type="AlphaFoldDB" id="A0A8S0RLH9"/>
<keyword evidence="8" id="KW-0547">Nucleotide-binding</keyword>
<keyword evidence="15" id="KW-1185">Reference proteome</keyword>
<comment type="similarity">
    <text evidence="3">Belongs to the disease resistance NB-LRR family.</text>
</comment>
<evidence type="ECO:0000256" key="4">
    <source>
        <dbReference type="ARBA" id="ARBA00022490"/>
    </source>
</evidence>
<dbReference type="Pfam" id="PF23559">
    <property type="entry name" value="WHD_DRP"/>
    <property type="match status" value="1"/>
</dbReference>
<dbReference type="GO" id="GO:0005524">
    <property type="term" value="F:ATP binding"/>
    <property type="evidence" value="ECO:0007669"/>
    <property type="project" value="UniProtKB-KW"/>
</dbReference>
<keyword evidence="11" id="KW-1133">Transmembrane helix</keyword>
<evidence type="ECO:0000256" key="2">
    <source>
        <dbReference type="ARBA" id="ARBA00004496"/>
    </source>
</evidence>
<keyword evidence="7" id="KW-0677">Repeat</keyword>
<organism evidence="14 15">
    <name type="scientific">Olea europaea subsp. europaea</name>
    <dbReference type="NCBI Taxonomy" id="158383"/>
    <lineage>
        <taxon>Eukaryota</taxon>
        <taxon>Viridiplantae</taxon>
        <taxon>Streptophyta</taxon>
        <taxon>Embryophyta</taxon>
        <taxon>Tracheophyta</taxon>
        <taxon>Spermatophyta</taxon>
        <taxon>Magnoliopsida</taxon>
        <taxon>eudicotyledons</taxon>
        <taxon>Gunneridae</taxon>
        <taxon>Pentapetalae</taxon>
        <taxon>asterids</taxon>
        <taxon>lamiids</taxon>
        <taxon>Lamiales</taxon>
        <taxon>Oleaceae</taxon>
        <taxon>Oleeae</taxon>
        <taxon>Olea</taxon>
    </lineage>
</organism>
<dbReference type="OrthoDB" id="1478287at2759"/>
<evidence type="ECO:0000256" key="11">
    <source>
        <dbReference type="SAM" id="Phobius"/>
    </source>
</evidence>
<dbReference type="GO" id="GO:0043531">
    <property type="term" value="F:ADP binding"/>
    <property type="evidence" value="ECO:0007669"/>
    <property type="project" value="InterPro"/>
</dbReference>
<dbReference type="InterPro" id="IPR044974">
    <property type="entry name" value="Disease_R_plants"/>
</dbReference>
<dbReference type="PANTHER" id="PTHR23155">
    <property type="entry name" value="DISEASE RESISTANCE PROTEIN RP"/>
    <property type="match status" value="1"/>
</dbReference>
<dbReference type="SUPFAM" id="SSF52540">
    <property type="entry name" value="P-loop containing nucleoside triphosphate hydrolases"/>
    <property type="match status" value="1"/>
</dbReference>
<gene>
    <name evidence="14" type="ORF">OLEA9_A001272</name>
</gene>
<evidence type="ECO:0000256" key="7">
    <source>
        <dbReference type="ARBA" id="ARBA00022737"/>
    </source>
</evidence>
<sequence>MEDLSLFSLLPKPNIAFFLEPKTEGLFLFPSESNMKDLSYENLSRLVKSPDLLSHLLALRLDGGEKNVSFQWLGPHFLTFLKYVKEVLQLYHPDYYRPLNMYNPYCLLKRLDDSASDCILYEEIFSHHDNEHYKIFLEIILISMPKLNEFFTIQTSIIKNAIVNKHWEIFIVFLFETIQELLSCHKDSTVLVSNQLELFQKGLKFLLAFLFYPIPSYKKEQKKSIFAEIEAVFNEAGLFLHSFFFTTDLVTTTKMDLAISGLLERIEIVLVKIKYYIIAVSSEVGIGSLHVAESPSEVSSSQGNSTPMVEEIVVGLEDATTQIVSKLVGGPNYRQIISIVGMGGLGKTTLAKKVYNDSIVRYHFHKLSWCVVSQTYKRRKLLTDILSSVSNLNGDDISEKKDEEELEELLYKSLKGRSYLIVVDDLWEKEAWDDLKRLFPDDSNGSRVMFTSRLKNVASKISHVIIEPSPLSPDESWNLLEQKVFKKECCPQELQDIGKQIAENCKGLPLSVILIAGILSNMEKKEKSWQHVKKSFSDYIFQKADDYIPTLKLSYTHLPVHLKPCFLYLSAFQEDEEIPVRKLLLLWIVEGFIEKREQKTLEDVAEEYLMELVNRSLLQVSERRSDNGVKECTLHDLVLDMCNKMVVEDENFLFQHQFLVSKHCLYMGRFHHLWIAENISEAFSIVYSLEKIRILDSSNDNIVRLGFKIMPDLRYLEFSELEPSIGKIHNLEYLCLHYVNEVPTYLLNMPKLRHLRVTGKYNSGARFTKNSDSFRKNCLQTLGFVQIVDSEDEEILRYSPNLRTLKCESPDNYFPDLNFLSQLQSLTISRNLFEGDYSVVKFPMNIKKLSLFNIGLPWEKISLIGILPNLEFLKLGYKAFIGKIWETKDDEFQKLRFLKLNSLDLEQWNSAHHHFRVLERLVLLNCRYLEEIPSEFSYISTLQQIKVLYCGENVENSALKIHEEQLDYGNTELEVLFIAKKTSFYWCTPCKSKLIPSFFLFLKLIFLLFISKFPCMRFLYTPTPHD</sequence>
<evidence type="ECO:0000313" key="15">
    <source>
        <dbReference type="Proteomes" id="UP000594638"/>
    </source>
</evidence>
<comment type="subcellular location">
    <subcellularLocation>
        <location evidence="2">Cytoplasm</location>
    </subcellularLocation>
</comment>
<keyword evidence="11" id="KW-0472">Membrane</keyword>
<dbReference type="Proteomes" id="UP000594638">
    <property type="component" value="Unassembled WGS sequence"/>
</dbReference>
<dbReference type="InterPro" id="IPR027417">
    <property type="entry name" value="P-loop_NTPase"/>
</dbReference>
<feature type="domain" description="Disease resistance protein winged helix" evidence="13">
    <location>
        <begin position="572"/>
        <end position="641"/>
    </location>
</feature>
<feature type="domain" description="NB-ARC" evidence="12">
    <location>
        <begin position="317"/>
        <end position="488"/>
    </location>
</feature>
<keyword evidence="10" id="KW-0067">ATP-binding</keyword>
<dbReference type="GO" id="GO:0009626">
    <property type="term" value="P:plant-type hypersensitive response"/>
    <property type="evidence" value="ECO:0007669"/>
    <property type="project" value="UniProtKB-KW"/>
</dbReference>
<protein>
    <submittedName>
        <fullName evidence="14">Late blight resistance homolog R1A-10</fullName>
    </submittedName>
</protein>
<evidence type="ECO:0000256" key="9">
    <source>
        <dbReference type="ARBA" id="ARBA00022821"/>
    </source>
</evidence>
<dbReference type="FunFam" id="3.40.50.300:FF:001091">
    <property type="entry name" value="Probable disease resistance protein At1g61300"/>
    <property type="match status" value="1"/>
</dbReference>
<dbReference type="SUPFAM" id="SSF52058">
    <property type="entry name" value="L domain-like"/>
    <property type="match status" value="1"/>
</dbReference>
<feature type="transmembrane region" description="Helical" evidence="11">
    <location>
        <begin position="994"/>
        <end position="1010"/>
    </location>
</feature>
<dbReference type="Gramene" id="OE9A001272T2">
    <property type="protein sequence ID" value="OE9A001272C2"/>
    <property type="gene ID" value="OE9A001272"/>
</dbReference>
<comment type="function">
    <text evidence="1">Confers resistance to late blight (Phytophthora infestans) races carrying the avirulence gene Avr1. Resistance proteins guard the plant against pathogens that contain an appropriate avirulence protein via an indirect interaction with this avirulence protein. That triggers a defense system including the hypersensitive response, which restricts the pathogen growth.</text>
</comment>
<dbReference type="EMBL" id="CACTIH010003639">
    <property type="protein sequence ID" value="CAA2980033.1"/>
    <property type="molecule type" value="Genomic_DNA"/>
</dbReference>
<keyword evidence="4" id="KW-0963">Cytoplasm</keyword>
<evidence type="ECO:0000259" key="13">
    <source>
        <dbReference type="Pfam" id="PF23559"/>
    </source>
</evidence>
<keyword evidence="5" id="KW-0433">Leucine-rich repeat</keyword>
<evidence type="ECO:0000256" key="6">
    <source>
        <dbReference type="ARBA" id="ARBA00022667"/>
    </source>
</evidence>